<dbReference type="Pfam" id="PF07883">
    <property type="entry name" value="Cupin_2"/>
    <property type="match status" value="1"/>
</dbReference>
<dbReference type="PATRIC" id="fig|28229.4.peg.4239"/>
<feature type="domain" description="Cupin type-2" evidence="1">
    <location>
        <begin position="104"/>
        <end position="166"/>
    </location>
</feature>
<dbReference type="Proteomes" id="UP000029843">
    <property type="component" value="Unassembled WGS sequence"/>
</dbReference>
<dbReference type="EMBL" id="JQED01000056">
    <property type="protein sequence ID" value="KGJ86578.1"/>
    <property type="molecule type" value="Genomic_DNA"/>
</dbReference>
<dbReference type="InterPro" id="IPR013096">
    <property type="entry name" value="Cupin_2"/>
</dbReference>
<accession>A0A099KAG1</accession>
<dbReference type="CDD" id="cd02231">
    <property type="entry name" value="cupin_BLL6423-like"/>
    <property type="match status" value="1"/>
</dbReference>
<dbReference type="InterPro" id="IPR014710">
    <property type="entry name" value="RmlC-like_jellyroll"/>
</dbReference>
<dbReference type="OrthoDB" id="713485at2"/>
<dbReference type="InterPro" id="IPR011051">
    <property type="entry name" value="RmlC_Cupin_sf"/>
</dbReference>
<dbReference type="PANTHER" id="PTHR36156:SF2">
    <property type="entry name" value="CUPIN TYPE-2 DOMAIN-CONTAINING PROTEIN"/>
    <property type="match status" value="1"/>
</dbReference>
<evidence type="ECO:0000313" key="2">
    <source>
        <dbReference type="EMBL" id="KGJ86578.1"/>
    </source>
</evidence>
<dbReference type="SUPFAM" id="SSF51182">
    <property type="entry name" value="RmlC-like cupins"/>
    <property type="match status" value="1"/>
</dbReference>
<evidence type="ECO:0000259" key="1">
    <source>
        <dbReference type="Pfam" id="PF07883"/>
    </source>
</evidence>
<protein>
    <submittedName>
        <fullName evidence="2">Cupin 2 conserved barrel domain protein</fullName>
    </submittedName>
</protein>
<dbReference type="Gene3D" id="2.60.120.10">
    <property type="entry name" value="Jelly Rolls"/>
    <property type="match status" value="1"/>
</dbReference>
<name>A0A099KAG1_COLPS</name>
<organism evidence="2 3">
    <name type="scientific">Colwellia psychrerythraea</name>
    <name type="common">Vibrio psychroerythus</name>
    <dbReference type="NCBI Taxonomy" id="28229"/>
    <lineage>
        <taxon>Bacteria</taxon>
        <taxon>Pseudomonadati</taxon>
        <taxon>Pseudomonadota</taxon>
        <taxon>Gammaproteobacteria</taxon>
        <taxon>Alteromonadales</taxon>
        <taxon>Colwelliaceae</taxon>
        <taxon>Colwellia</taxon>
    </lineage>
</organism>
<dbReference type="AlphaFoldDB" id="A0A099KAG1"/>
<sequence>MNIRQIVTGHDEQGNSIFLSESDVSPVQGSLLLGFKSFELWSTKKDSVVPHKGELNNVNNYFPETGGSICRVITFPPQEESSFNFSPEAIAETKELFPGLIEHLDPTSPGMHTTNSIDYGIVLRGEIYLELDNGEERLLTPGSCVVQNGTRHAWVNKSKQPATMAFILLGVNREE</sequence>
<proteinExistence type="predicted"/>
<gene>
    <name evidence="2" type="ORF">ND2E_0750</name>
</gene>
<dbReference type="PANTHER" id="PTHR36156">
    <property type="entry name" value="SLR2101 PROTEIN"/>
    <property type="match status" value="1"/>
</dbReference>
<comment type="caution">
    <text evidence="2">The sequence shown here is derived from an EMBL/GenBank/DDBJ whole genome shotgun (WGS) entry which is preliminary data.</text>
</comment>
<dbReference type="InterPro" id="IPR047142">
    <property type="entry name" value="OryJ/VirC-like"/>
</dbReference>
<evidence type="ECO:0000313" key="3">
    <source>
        <dbReference type="Proteomes" id="UP000029843"/>
    </source>
</evidence>
<dbReference type="RefSeq" id="WP_033095826.1">
    <property type="nucleotide sequence ID" value="NZ_JQED01000056.1"/>
</dbReference>
<dbReference type="Gene3D" id="2.20.70.150">
    <property type="match status" value="1"/>
</dbReference>
<reference evidence="2 3" key="1">
    <citation type="submission" date="2014-08" db="EMBL/GenBank/DDBJ databases">
        <title>Genomic and Phenotypic Diversity of Colwellia psychrerythraea strains from Disparate Marine Basins.</title>
        <authorList>
            <person name="Techtmann S.M."/>
            <person name="Stelling S.C."/>
            <person name="Utturkar S.M."/>
            <person name="Alshibli N."/>
            <person name="Harris A."/>
            <person name="Brown S.D."/>
            <person name="Hazen T.C."/>
        </authorList>
    </citation>
    <scope>NUCLEOTIDE SEQUENCE [LARGE SCALE GENOMIC DNA]</scope>
    <source>
        <strain evidence="2 3">ND2E</strain>
    </source>
</reference>